<organism evidence="3">
    <name type="scientific">Ixodes ricinus</name>
    <name type="common">Common tick</name>
    <name type="synonym">Acarus ricinus</name>
    <dbReference type="NCBI Taxonomy" id="34613"/>
    <lineage>
        <taxon>Eukaryota</taxon>
        <taxon>Metazoa</taxon>
        <taxon>Ecdysozoa</taxon>
        <taxon>Arthropoda</taxon>
        <taxon>Chelicerata</taxon>
        <taxon>Arachnida</taxon>
        <taxon>Acari</taxon>
        <taxon>Parasitiformes</taxon>
        <taxon>Ixodida</taxon>
        <taxon>Ixodoidea</taxon>
        <taxon>Ixodidae</taxon>
        <taxon>Ixodinae</taxon>
        <taxon>Ixodes</taxon>
    </lineage>
</organism>
<name>A0A147BSW6_IXORI</name>
<dbReference type="Pfam" id="PF07690">
    <property type="entry name" value="MFS_1"/>
    <property type="match status" value="1"/>
</dbReference>
<feature type="transmembrane region" description="Helical" evidence="2">
    <location>
        <begin position="315"/>
        <end position="335"/>
    </location>
</feature>
<protein>
    <submittedName>
        <fullName evidence="3">Putative monocarboxylate transporter</fullName>
    </submittedName>
</protein>
<feature type="transmembrane region" description="Helical" evidence="2">
    <location>
        <begin position="90"/>
        <end position="110"/>
    </location>
</feature>
<dbReference type="Gene3D" id="1.20.1250.20">
    <property type="entry name" value="MFS general substrate transporter like domains"/>
    <property type="match status" value="2"/>
</dbReference>
<feature type="transmembrane region" description="Helical" evidence="2">
    <location>
        <begin position="116"/>
        <end position="142"/>
    </location>
</feature>
<proteinExistence type="predicted"/>
<feature type="transmembrane region" description="Helical" evidence="2">
    <location>
        <begin position="28"/>
        <end position="52"/>
    </location>
</feature>
<feature type="transmembrane region" description="Helical" evidence="2">
    <location>
        <begin position="154"/>
        <end position="175"/>
    </location>
</feature>
<feature type="transmembrane region" description="Helical" evidence="2">
    <location>
        <begin position="341"/>
        <end position="362"/>
    </location>
</feature>
<feature type="transmembrane region" description="Helical" evidence="2">
    <location>
        <begin position="406"/>
        <end position="428"/>
    </location>
</feature>
<dbReference type="InterPro" id="IPR011701">
    <property type="entry name" value="MFS"/>
</dbReference>
<dbReference type="InterPro" id="IPR036259">
    <property type="entry name" value="MFS_trans_sf"/>
</dbReference>
<dbReference type="PANTHER" id="PTHR11360">
    <property type="entry name" value="MONOCARBOXYLATE TRANSPORTER"/>
    <property type="match status" value="1"/>
</dbReference>
<keyword evidence="2" id="KW-0812">Transmembrane</keyword>
<feature type="transmembrane region" description="Helical" evidence="2">
    <location>
        <begin position="181"/>
        <end position="202"/>
    </location>
</feature>
<sequence length="466" mass="51464">MTSTGHRNENASSHDSNLQNDEASSRRAVVVACIAITFITGMTLRPLGFYFVNFISHFESAREPVAWAVSLTSASVLFAGVLAKLLRRWFSAWSLIIIGSLCQVTGVFFACVAPDVYMLALSFGFLHGIGAGLVFILCGTLIEERFKENRARVIKLNVTASCAAGIAFPRLLLFIRQTYGYKGLMLISAGFLLNVPALCFLLRQSGKNDKNHNIPQQSPSEVFTIKPQNSDLTQSNLQCHRKTIYKLPMFYFIAASHLTFFYIINLCTCIMVDTILSKGVPVEYTITVAPAATVFDWIGRIVFPIATEKGYFSRSSLLTIDYLVVGVGLLMIPFAYNYCTVLATCVSFGAFSGHAITVHNSLMAEKIGADQVGISNVIVTCIAAATFLTKPFVIGHFRDNLGSYDGLFHIAGLVTLCNAGAWLVVNCLTRHLKKRTWMTANPQMRHYKEPVLTNYQSCFFTTMMAE</sequence>
<dbReference type="AlphaFoldDB" id="A0A147BSW6"/>
<feature type="transmembrane region" description="Helical" evidence="2">
    <location>
        <begin position="250"/>
        <end position="276"/>
    </location>
</feature>
<evidence type="ECO:0000313" key="3">
    <source>
        <dbReference type="EMBL" id="JAR93572.1"/>
    </source>
</evidence>
<reference evidence="3" key="1">
    <citation type="journal article" date="2018" name="PLoS Negl. Trop. Dis.">
        <title>Sialome diversity of ticks revealed by RNAseq of single tick salivary glands.</title>
        <authorList>
            <person name="Perner J."/>
            <person name="Kropackova S."/>
            <person name="Kopacek P."/>
            <person name="Ribeiro J.M."/>
        </authorList>
    </citation>
    <scope>NUCLEOTIDE SEQUENCE</scope>
    <source>
        <strain evidence="3">Siblings of single egg batch collected in Ceske Budejovice</strain>
        <tissue evidence="3">Salivary glands</tissue>
    </source>
</reference>
<dbReference type="EMBL" id="GEGO01001832">
    <property type="protein sequence ID" value="JAR93572.1"/>
    <property type="molecule type" value="Transcribed_RNA"/>
</dbReference>
<dbReference type="SUPFAM" id="SSF103473">
    <property type="entry name" value="MFS general substrate transporter"/>
    <property type="match status" value="1"/>
</dbReference>
<accession>A0A147BSW6</accession>
<feature type="transmembrane region" description="Helical" evidence="2">
    <location>
        <begin position="64"/>
        <end position="83"/>
    </location>
</feature>
<dbReference type="PANTHER" id="PTHR11360:SF303">
    <property type="entry name" value="MAJOR FACILITATOR SUPERFAMILY (MFS) PROFILE DOMAIN-CONTAINING PROTEIN"/>
    <property type="match status" value="1"/>
</dbReference>
<feature type="transmembrane region" description="Helical" evidence="2">
    <location>
        <begin position="374"/>
        <end position="394"/>
    </location>
</feature>
<dbReference type="InterPro" id="IPR050327">
    <property type="entry name" value="Proton-linked_MCT"/>
</dbReference>
<evidence type="ECO:0000256" key="1">
    <source>
        <dbReference type="SAM" id="MobiDB-lite"/>
    </source>
</evidence>
<feature type="transmembrane region" description="Helical" evidence="2">
    <location>
        <begin position="282"/>
        <end position="303"/>
    </location>
</feature>
<evidence type="ECO:0000256" key="2">
    <source>
        <dbReference type="SAM" id="Phobius"/>
    </source>
</evidence>
<feature type="region of interest" description="Disordered" evidence="1">
    <location>
        <begin position="1"/>
        <end position="20"/>
    </location>
</feature>
<keyword evidence="2" id="KW-0472">Membrane</keyword>
<keyword evidence="2" id="KW-1133">Transmembrane helix</keyword>
<dbReference type="GO" id="GO:0008028">
    <property type="term" value="F:monocarboxylic acid transmembrane transporter activity"/>
    <property type="evidence" value="ECO:0007669"/>
    <property type="project" value="TreeGrafter"/>
</dbReference>